<dbReference type="InterPro" id="IPR046960">
    <property type="entry name" value="PPR_At4g14850-like_plant"/>
</dbReference>
<dbReference type="EnsemblPlants" id="AUR62007547-RA">
    <property type="protein sequence ID" value="AUR62007547-RA:cds"/>
    <property type="gene ID" value="AUR62007547"/>
</dbReference>
<evidence type="ECO:0008006" key="5">
    <source>
        <dbReference type="Google" id="ProtNLM"/>
    </source>
</evidence>
<feature type="repeat" description="PPR" evidence="2">
    <location>
        <begin position="452"/>
        <end position="486"/>
    </location>
</feature>
<evidence type="ECO:0000313" key="4">
    <source>
        <dbReference type="Proteomes" id="UP000596660"/>
    </source>
</evidence>
<dbReference type="PANTHER" id="PTHR47926:SF435">
    <property type="entry name" value="PENTACOTRIPEPTIDE-REPEAT REGION OF PRORP DOMAIN-CONTAINING PROTEIN"/>
    <property type="match status" value="1"/>
</dbReference>
<dbReference type="Pfam" id="PF20431">
    <property type="entry name" value="E_motif"/>
    <property type="match status" value="1"/>
</dbReference>
<dbReference type="AlphaFoldDB" id="A0A803L6Q8"/>
<dbReference type="Gramene" id="AUR62007547-RA">
    <property type="protein sequence ID" value="AUR62007547-RA:cds"/>
    <property type="gene ID" value="AUR62007547"/>
</dbReference>
<proteinExistence type="predicted"/>
<dbReference type="Pfam" id="PF13041">
    <property type="entry name" value="PPR_2"/>
    <property type="match status" value="4"/>
</dbReference>
<protein>
    <recommendedName>
        <fullName evidence="5">Pentatricopeptide repeat-containing protein</fullName>
    </recommendedName>
</protein>
<dbReference type="Gene3D" id="1.25.40.10">
    <property type="entry name" value="Tetratricopeptide repeat domain"/>
    <property type="match status" value="5"/>
</dbReference>
<dbReference type="InterPro" id="IPR046848">
    <property type="entry name" value="E_motif"/>
</dbReference>
<feature type="repeat" description="PPR" evidence="2">
    <location>
        <begin position="354"/>
        <end position="388"/>
    </location>
</feature>
<dbReference type="GO" id="GO:0009451">
    <property type="term" value="P:RNA modification"/>
    <property type="evidence" value="ECO:0007669"/>
    <property type="project" value="InterPro"/>
</dbReference>
<dbReference type="GO" id="GO:0003723">
    <property type="term" value="F:RNA binding"/>
    <property type="evidence" value="ECO:0007669"/>
    <property type="project" value="InterPro"/>
</dbReference>
<feature type="repeat" description="PPR" evidence="2">
    <location>
        <begin position="122"/>
        <end position="156"/>
    </location>
</feature>
<sequence>MNLVCHTQRAKLVAQDAAKQLIKLNSQLSKLTRSNRHHDCLSLFLQIHSSDGLNPDHYSFSSALTASAKIPNSRFGNQLHAHAIFTGLKGFPHVSNTLLSLYAKTEDLGSVKTVFSELGTPDNYSWTTLLSACTKLGQVDYACQLLDKMPVRSVAPWNAVITGCSEIGYDDIAFELFGRMHMLGVRLDNYTFACVLSLCSVVELHGFGKQVHSLVFKSGFLGWSSVVNSLLTMYFNSGNSIDARKVFEDADGMVRDVITYNAMINGLASLERKEEALVIFQDMLKSRLSPTELTFVSLMNSGLVLDMCLQLHAQAVKAGYEPCTAVSNAAMAMYAEHGLLDSVRKLFEKLEVKDVVSWNTMIAGYAHKNDIQLAILAYMEMQRIGFVPDEYTIGALLASSCSLEIVQMIYALVLKNGLSLMSEVINALVSACSKQGDIDLACQIFCSMHSKNLITWNAIISGSLLNGYPVQALELFLQLQKSKMRPDVYTLTIVLSICSSVSALSHGMQVHCYILRRLFLNEIALGNGLITMYAKCGLLDWSVKVFKSMSTKNVVSWNAIISALAQYGEGKQAVRYFTLMHNEIGLKPGQATFTAILSACCRTGLICDGIRIFNAMINDYGLEPGVDHFSCLVDLLGRAGYIDEMERLIESEDYKANPNIWWTLFSACAVYGNVRLGRIIAGLLLQTEKNDPAVYVLLSNIHANAGQWEDAAQVRELMKTVRVIKQPGCSWIKP</sequence>
<feature type="repeat" description="PPR" evidence="2">
    <location>
        <begin position="589"/>
        <end position="624"/>
    </location>
</feature>
<dbReference type="InterPro" id="IPR011990">
    <property type="entry name" value="TPR-like_helical_dom_sf"/>
</dbReference>
<keyword evidence="1" id="KW-0677">Repeat</keyword>
<dbReference type="KEGG" id="cqi:110685769"/>
<dbReference type="Pfam" id="PF01535">
    <property type="entry name" value="PPR"/>
    <property type="match status" value="2"/>
</dbReference>
<dbReference type="GeneID" id="110685769"/>
<reference evidence="3" key="1">
    <citation type="journal article" date="2017" name="Nature">
        <title>The genome of Chenopodium quinoa.</title>
        <authorList>
            <person name="Jarvis D.E."/>
            <person name="Ho Y.S."/>
            <person name="Lightfoot D.J."/>
            <person name="Schmoeckel S.M."/>
            <person name="Li B."/>
            <person name="Borm T.J.A."/>
            <person name="Ohyanagi H."/>
            <person name="Mineta K."/>
            <person name="Michell C.T."/>
            <person name="Saber N."/>
            <person name="Kharbatia N.M."/>
            <person name="Rupper R.R."/>
            <person name="Sharp A.R."/>
            <person name="Dally N."/>
            <person name="Boughton B.A."/>
            <person name="Woo Y.H."/>
            <person name="Gao G."/>
            <person name="Schijlen E.G.W.M."/>
            <person name="Guo X."/>
            <person name="Momin A.A."/>
            <person name="Negrao S."/>
            <person name="Al-Babili S."/>
            <person name="Gehring C."/>
            <person name="Roessner U."/>
            <person name="Jung C."/>
            <person name="Murphy K."/>
            <person name="Arold S.T."/>
            <person name="Gojobori T."/>
            <person name="van der Linden C.G."/>
            <person name="van Loo E.N."/>
            <person name="Jellen E.N."/>
            <person name="Maughan P.J."/>
            <person name="Tester M."/>
        </authorList>
    </citation>
    <scope>NUCLEOTIDE SEQUENCE [LARGE SCALE GENOMIC DNA]</scope>
    <source>
        <strain evidence="3">cv. PI 614886</strain>
    </source>
</reference>
<dbReference type="OrthoDB" id="751155at2759"/>
<dbReference type="Proteomes" id="UP000596660">
    <property type="component" value="Unplaced"/>
</dbReference>
<feature type="repeat" description="PPR" evidence="2">
    <location>
        <begin position="553"/>
        <end position="588"/>
    </location>
</feature>
<organism evidence="3 4">
    <name type="scientific">Chenopodium quinoa</name>
    <name type="common">Quinoa</name>
    <dbReference type="NCBI Taxonomy" id="63459"/>
    <lineage>
        <taxon>Eukaryota</taxon>
        <taxon>Viridiplantae</taxon>
        <taxon>Streptophyta</taxon>
        <taxon>Embryophyta</taxon>
        <taxon>Tracheophyta</taxon>
        <taxon>Spermatophyta</taxon>
        <taxon>Magnoliopsida</taxon>
        <taxon>eudicotyledons</taxon>
        <taxon>Gunneridae</taxon>
        <taxon>Pentapetalae</taxon>
        <taxon>Caryophyllales</taxon>
        <taxon>Chenopodiaceae</taxon>
        <taxon>Chenopodioideae</taxon>
        <taxon>Atripliceae</taxon>
        <taxon>Chenopodium</taxon>
    </lineage>
</organism>
<reference evidence="3" key="2">
    <citation type="submission" date="2021-03" db="UniProtKB">
        <authorList>
            <consortium name="EnsemblPlants"/>
        </authorList>
    </citation>
    <scope>IDENTIFICATION</scope>
</reference>
<feature type="repeat" description="PPR" evidence="2">
    <location>
        <begin position="256"/>
        <end position="290"/>
    </location>
</feature>
<dbReference type="NCBIfam" id="TIGR00756">
    <property type="entry name" value="PPR"/>
    <property type="match status" value="6"/>
</dbReference>
<accession>A0A803L6Q8</accession>
<dbReference type="FunFam" id="1.25.40.10:FF:000090">
    <property type="entry name" value="Pentatricopeptide repeat-containing protein, chloroplastic"/>
    <property type="match status" value="1"/>
</dbReference>
<gene>
    <name evidence="3" type="primary">LOC110685769</name>
</gene>
<keyword evidence="4" id="KW-1185">Reference proteome</keyword>
<dbReference type="OMA" id="TCIRWSS"/>
<evidence type="ECO:0000256" key="1">
    <source>
        <dbReference type="ARBA" id="ARBA00022737"/>
    </source>
</evidence>
<evidence type="ECO:0000313" key="3">
    <source>
        <dbReference type="EnsemblPlants" id="AUR62007547-RA:cds"/>
    </source>
</evidence>
<dbReference type="PROSITE" id="PS51375">
    <property type="entry name" value="PPR"/>
    <property type="match status" value="6"/>
</dbReference>
<dbReference type="InterPro" id="IPR002885">
    <property type="entry name" value="PPR_rpt"/>
</dbReference>
<dbReference type="RefSeq" id="XP_021717982.1">
    <property type="nucleotide sequence ID" value="XM_021862290.1"/>
</dbReference>
<dbReference type="PANTHER" id="PTHR47926">
    <property type="entry name" value="PENTATRICOPEPTIDE REPEAT-CONTAINING PROTEIN"/>
    <property type="match status" value="1"/>
</dbReference>
<evidence type="ECO:0000256" key="2">
    <source>
        <dbReference type="PROSITE-ProRule" id="PRU00708"/>
    </source>
</evidence>
<name>A0A803L6Q8_CHEQI</name>